<accession>A0A4Y2FJ18</accession>
<dbReference type="AlphaFoldDB" id="A0A4Y2FJ18"/>
<evidence type="ECO:0000313" key="1">
    <source>
        <dbReference type="EMBL" id="GBM41093.1"/>
    </source>
</evidence>
<organism evidence="1 2">
    <name type="scientific">Araneus ventricosus</name>
    <name type="common">Orbweaver spider</name>
    <name type="synonym">Epeira ventricosa</name>
    <dbReference type="NCBI Taxonomy" id="182803"/>
    <lineage>
        <taxon>Eukaryota</taxon>
        <taxon>Metazoa</taxon>
        <taxon>Ecdysozoa</taxon>
        <taxon>Arthropoda</taxon>
        <taxon>Chelicerata</taxon>
        <taxon>Arachnida</taxon>
        <taxon>Araneae</taxon>
        <taxon>Araneomorphae</taxon>
        <taxon>Entelegynae</taxon>
        <taxon>Araneoidea</taxon>
        <taxon>Araneidae</taxon>
        <taxon>Araneus</taxon>
    </lineage>
</organism>
<sequence>MRSRRISQRGLASLVGTIIAWVCLLPVTVRASFGSLGFRNQHSSCRSNRYSDIPDGFVSGQRDFDMNLKLAEEFPLDFLVYLHMMESFVFSSILKLKLFVFSVLYLENTEKNRVCIFDFMPLSNWVQNLRQNYNLV</sequence>
<gene>
    <name evidence="1" type="ORF">AVEN_28864_1</name>
</gene>
<proteinExistence type="predicted"/>
<protein>
    <submittedName>
        <fullName evidence="1">Uncharacterized protein</fullName>
    </submittedName>
</protein>
<name>A0A4Y2FJ18_ARAVE</name>
<dbReference type="Proteomes" id="UP000499080">
    <property type="component" value="Unassembled WGS sequence"/>
</dbReference>
<dbReference type="EMBL" id="BGPR01000951">
    <property type="protein sequence ID" value="GBM41093.1"/>
    <property type="molecule type" value="Genomic_DNA"/>
</dbReference>
<reference evidence="1 2" key="1">
    <citation type="journal article" date="2019" name="Sci. Rep.">
        <title>Orb-weaving spider Araneus ventricosus genome elucidates the spidroin gene catalogue.</title>
        <authorList>
            <person name="Kono N."/>
            <person name="Nakamura H."/>
            <person name="Ohtoshi R."/>
            <person name="Moran D.A.P."/>
            <person name="Shinohara A."/>
            <person name="Yoshida Y."/>
            <person name="Fujiwara M."/>
            <person name="Mori M."/>
            <person name="Tomita M."/>
            <person name="Arakawa K."/>
        </authorList>
    </citation>
    <scope>NUCLEOTIDE SEQUENCE [LARGE SCALE GENOMIC DNA]</scope>
</reference>
<evidence type="ECO:0000313" key="2">
    <source>
        <dbReference type="Proteomes" id="UP000499080"/>
    </source>
</evidence>
<comment type="caution">
    <text evidence="1">The sequence shown here is derived from an EMBL/GenBank/DDBJ whole genome shotgun (WGS) entry which is preliminary data.</text>
</comment>
<keyword evidence="2" id="KW-1185">Reference proteome</keyword>